<dbReference type="PANTHER" id="PTHR43244">
    <property type="match status" value="1"/>
</dbReference>
<organism evidence="2 3">
    <name type="scientific">Mycobacterium colombiense</name>
    <dbReference type="NCBI Taxonomy" id="339268"/>
    <lineage>
        <taxon>Bacteria</taxon>
        <taxon>Bacillati</taxon>
        <taxon>Actinomycetota</taxon>
        <taxon>Actinomycetes</taxon>
        <taxon>Mycobacteriales</taxon>
        <taxon>Mycobacteriaceae</taxon>
        <taxon>Mycobacterium</taxon>
        <taxon>Mycobacterium avium complex (MAC)</taxon>
    </lineage>
</organism>
<protein>
    <submittedName>
        <fullName evidence="2">LLM class F420-dependent oxidoreductase</fullName>
    </submittedName>
</protein>
<accession>A0A1A2SEK4</accession>
<evidence type="ECO:0000313" key="3">
    <source>
        <dbReference type="Proteomes" id="UP000093861"/>
    </source>
</evidence>
<dbReference type="EMBL" id="LZJS01000063">
    <property type="protein sequence ID" value="OBH62571.1"/>
    <property type="molecule type" value="Genomic_DNA"/>
</dbReference>
<dbReference type="InterPro" id="IPR011251">
    <property type="entry name" value="Luciferase-like_dom"/>
</dbReference>
<reference evidence="2 3" key="1">
    <citation type="submission" date="2016-06" db="EMBL/GenBank/DDBJ databases">
        <authorList>
            <person name="Kjaerup R.B."/>
            <person name="Dalgaard T.S."/>
            <person name="Juul-Madsen H.R."/>
        </authorList>
    </citation>
    <scope>NUCLEOTIDE SEQUENCE [LARGE SCALE GENOMIC DNA]</scope>
    <source>
        <strain evidence="2 3">E2464</strain>
    </source>
</reference>
<proteinExistence type="predicted"/>
<dbReference type="Pfam" id="PF00296">
    <property type="entry name" value="Bac_luciferase"/>
    <property type="match status" value="1"/>
</dbReference>
<dbReference type="Proteomes" id="UP000093861">
    <property type="component" value="Unassembled WGS sequence"/>
</dbReference>
<dbReference type="PANTHER" id="PTHR43244:SF2">
    <property type="entry name" value="CONSERVED HYPOTHETICAL ALANINE AND PROLINE-RICH PROTEIN"/>
    <property type="match status" value="1"/>
</dbReference>
<dbReference type="InterPro" id="IPR050564">
    <property type="entry name" value="F420-G6PD/mer"/>
</dbReference>
<evidence type="ECO:0000259" key="1">
    <source>
        <dbReference type="Pfam" id="PF00296"/>
    </source>
</evidence>
<dbReference type="SUPFAM" id="SSF51679">
    <property type="entry name" value="Bacterial luciferase-like"/>
    <property type="match status" value="1"/>
</dbReference>
<dbReference type="Gene3D" id="3.20.20.30">
    <property type="entry name" value="Luciferase-like domain"/>
    <property type="match status" value="1"/>
</dbReference>
<gene>
    <name evidence="2" type="ORF">A5685_23140</name>
</gene>
<feature type="domain" description="Luciferase-like" evidence="1">
    <location>
        <begin position="14"/>
        <end position="284"/>
    </location>
</feature>
<evidence type="ECO:0000313" key="2">
    <source>
        <dbReference type="EMBL" id="OBH62571.1"/>
    </source>
</evidence>
<comment type="caution">
    <text evidence="2">The sequence shown here is derived from an EMBL/GenBank/DDBJ whole genome shotgun (WGS) entry which is preliminary data.</text>
</comment>
<dbReference type="GO" id="GO:0016705">
    <property type="term" value="F:oxidoreductase activity, acting on paired donors, with incorporation or reduction of molecular oxygen"/>
    <property type="evidence" value="ECO:0007669"/>
    <property type="project" value="InterPro"/>
</dbReference>
<sequence>MRIGLMVGSDKERSRADRLAGLVDDGVTAQDDEFTAFWMPQVPGYLDAMTAVALLGQATDHIEIGTAVVPIQTRHPMIMAQQALTTQVACGGRFTLGIGPSHHWIVNSQLGLPYDRPARLIRDYLAVLDAAFAGPGTVDVDNENYCVHSPVDVTDAFEMPVLLSALGPTMLQLAGERAGGTILWMADERAIGDHVVPRITAAADRAGRAAPRIVAGVPVAICSDSETDDARAYASEVLGHADFSPNYVRLLQHGDAEDVGDTMAAGDENAVLDRLRRYRDAGVTDLAVRIVPLGKDATARAESRRRTQQFLSSLCPAL</sequence>
<dbReference type="InterPro" id="IPR036661">
    <property type="entry name" value="Luciferase-like_sf"/>
</dbReference>
<dbReference type="AlphaFoldDB" id="A0A1A2SEK4"/>
<dbReference type="NCBIfam" id="TIGR03564">
    <property type="entry name" value="F420_MSMEG_4879"/>
    <property type="match status" value="1"/>
</dbReference>
<name>A0A1A2SEK4_9MYCO</name>
<dbReference type="InterPro" id="IPR019910">
    <property type="entry name" value="Lucif-like_OxRdtase_MSMEG_4879"/>
</dbReference>
<dbReference type="RefSeq" id="WP_064951201.1">
    <property type="nucleotide sequence ID" value="NZ_LZJS01000063.1"/>
</dbReference>